<dbReference type="InterPro" id="IPR012901">
    <property type="entry name" value="CARME"/>
</dbReference>
<dbReference type="PANTHER" id="PTHR12303">
    <property type="entry name" value="CARNOSINE N-METHYLTRANSFERASE"/>
    <property type="match status" value="1"/>
</dbReference>
<accession>A0A1R1X0J3</accession>
<evidence type="ECO:0000313" key="7">
    <source>
        <dbReference type="Proteomes" id="UP000187429"/>
    </source>
</evidence>
<evidence type="ECO:0000256" key="4">
    <source>
        <dbReference type="ARBA" id="ARBA00022679"/>
    </source>
</evidence>
<evidence type="ECO:0000256" key="2">
    <source>
        <dbReference type="ARBA" id="ARBA00012003"/>
    </source>
</evidence>
<evidence type="ECO:0000256" key="5">
    <source>
        <dbReference type="ARBA" id="ARBA00022691"/>
    </source>
</evidence>
<dbReference type="GO" id="GO:0032259">
    <property type="term" value="P:methylation"/>
    <property type="evidence" value="ECO:0007669"/>
    <property type="project" value="UniProtKB-KW"/>
</dbReference>
<dbReference type="OrthoDB" id="978at2759"/>
<dbReference type="EC" id="2.1.1.22" evidence="2"/>
<dbReference type="GO" id="GO:0030735">
    <property type="term" value="F:carnosine N-methyltransferase activity"/>
    <property type="evidence" value="ECO:0007669"/>
    <property type="project" value="UniProtKB-EC"/>
</dbReference>
<reference evidence="7" key="1">
    <citation type="submission" date="2017-01" db="EMBL/GenBank/DDBJ databases">
        <authorList>
            <person name="Wang Y."/>
            <person name="White M."/>
            <person name="Kvist S."/>
            <person name="Moncalvo J.-M."/>
        </authorList>
    </citation>
    <scope>NUCLEOTIDE SEQUENCE [LARGE SCALE GENOMIC DNA]</scope>
    <source>
        <strain evidence="7">ID-206-W2</strain>
    </source>
</reference>
<comment type="caution">
    <text evidence="6">The sequence shown here is derived from an EMBL/GenBank/DDBJ whole genome shotgun (WGS) entry which is preliminary data.</text>
</comment>
<evidence type="ECO:0000256" key="3">
    <source>
        <dbReference type="ARBA" id="ARBA00022603"/>
    </source>
</evidence>
<dbReference type="PANTHER" id="PTHR12303:SF6">
    <property type="entry name" value="CARNOSINE N-METHYLTRANSFERASE"/>
    <property type="match status" value="1"/>
</dbReference>
<dbReference type="SMART" id="SM01296">
    <property type="entry name" value="N2227"/>
    <property type="match status" value="1"/>
</dbReference>
<dbReference type="SUPFAM" id="SSF53335">
    <property type="entry name" value="S-adenosyl-L-methionine-dependent methyltransferases"/>
    <property type="match status" value="1"/>
</dbReference>
<keyword evidence="7" id="KW-1185">Reference proteome</keyword>
<keyword evidence="4" id="KW-0808">Transferase</keyword>
<dbReference type="EMBL" id="LSSM01007467">
    <property type="protein sequence ID" value="OMJ08156.1"/>
    <property type="molecule type" value="Genomic_DNA"/>
</dbReference>
<gene>
    <name evidence="6" type="ORF">AYI69_g11177</name>
</gene>
<name>A0A1R1X0J3_9FUNG</name>
<evidence type="ECO:0000256" key="1">
    <source>
        <dbReference type="ARBA" id="ARBA00010086"/>
    </source>
</evidence>
<keyword evidence="3" id="KW-0489">Methyltransferase</keyword>
<organism evidence="6 7">
    <name type="scientific">Smittium culicis</name>
    <dbReference type="NCBI Taxonomy" id="133412"/>
    <lineage>
        <taxon>Eukaryota</taxon>
        <taxon>Fungi</taxon>
        <taxon>Fungi incertae sedis</taxon>
        <taxon>Zoopagomycota</taxon>
        <taxon>Kickxellomycotina</taxon>
        <taxon>Harpellomycetes</taxon>
        <taxon>Harpellales</taxon>
        <taxon>Legeriomycetaceae</taxon>
        <taxon>Smittium</taxon>
    </lineage>
</organism>
<keyword evidence="5" id="KW-0949">S-adenosyl-L-methionine</keyword>
<evidence type="ECO:0000313" key="6">
    <source>
        <dbReference type="EMBL" id="OMJ08156.1"/>
    </source>
</evidence>
<comment type="similarity">
    <text evidence="1">Belongs to the carnosine N-methyltransferase family.</text>
</comment>
<dbReference type="Proteomes" id="UP000187429">
    <property type="component" value="Unassembled WGS sequence"/>
</dbReference>
<proteinExistence type="inferred from homology"/>
<dbReference type="InterPro" id="IPR029063">
    <property type="entry name" value="SAM-dependent_MTases_sf"/>
</dbReference>
<dbReference type="Pfam" id="PF07942">
    <property type="entry name" value="CARME"/>
    <property type="match status" value="1"/>
</dbReference>
<sequence length="101" mass="11909">MPLENFPCCTPIYLFTYHRYFINCLESWNVVVTCFFIDTAKNPVSYLKTIYNTLEKGGMWINFGPLQWHFENTPGELSIELTYEEVLDLVQKIGFEIKNKV</sequence>
<protein>
    <recommendedName>
        <fullName evidence="2">carnosine N-methyltransferase</fullName>
        <ecNumber evidence="2">2.1.1.22</ecNumber>
    </recommendedName>
</protein>
<dbReference type="AlphaFoldDB" id="A0A1R1X0J3"/>